<dbReference type="SUPFAM" id="SSF53218">
    <property type="entry name" value="Molybdenum cofactor biosynthesis proteins"/>
    <property type="match status" value="1"/>
</dbReference>
<proteinExistence type="inferred from homology"/>
<dbReference type="PANTHER" id="PTHR10192">
    <property type="entry name" value="MOLYBDOPTERIN BIOSYNTHESIS PROTEIN"/>
    <property type="match status" value="1"/>
</dbReference>
<dbReference type="InterPro" id="IPR036425">
    <property type="entry name" value="MoaB/Mog-like_dom_sf"/>
</dbReference>
<dbReference type="UniPathway" id="UPA00344"/>
<dbReference type="InterPro" id="IPR036688">
    <property type="entry name" value="MoeA_C_domain_IV_sf"/>
</dbReference>
<reference evidence="9 10" key="1">
    <citation type="submission" date="2018-11" db="EMBL/GenBank/DDBJ databases">
        <authorList>
            <person name="Li F."/>
        </authorList>
    </citation>
    <scope>NUCLEOTIDE SEQUENCE [LARGE SCALE GENOMIC DNA]</scope>
    <source>
        <strain evidence="9 10">YS17T</strain>
    </source>
</reference>
<dbReference type="CDD" id="cd00887">
    <property type="entry name" value="MoeA"/>
    <property type="match status" value="1"/>
</dbReference>
<comment type="catalytic activity">
    <reaction evidence="6">
        <text>adenylyl-molybdopterin + molybdate = Mo-molybdopterin + AMP + H(+)</text>
        <dbReference type="Rhea" id="RHEA:35047"/>
        <dbReference type="ChEBI" id="CHEBI:15378"/>
        <dbReference type="ChEBI" id="CHEBI:36264"/>
        <dbReference type="ChEBI" id="CHEBI:62727"/>
        <dbReference type="ChEBI" id="CHEBI:71302"/>
        <dbReference type="ChEBI" id="CHEBI:456215"/>
        <dbReference type="EC" id="2.10.1.1"/>
    </reaction>
</comment>
<dbReference type="EC" id="2.10.1.1" evidence="7"/>
<dbReference type="GO" id="GO:0005829">
    <property type="term" value="C:cytosol"/>
    <property type="evidence" value="ECO:0007669"/>
    <property type="project" value="TreeGrafter"/>
</dbReference>
<evidence type="ECO:0000259" key="8">
    <source>
        <dbReference type="SMART" id="SM00852"/>
    </source>
</evidence>
<comment type="similarity">
    <text evidence="3 7">Belongs to the MoeA family.</text>
</comment>
<keyword evidence="5 7" id="KW-0501">Molybdenum cofactor biosynthesis</keyword>
<dbReference type="PANTHER" id="PTHR10192:SF5">
    <property type="entry name" value="GEPHYRIN"/>
    <property type="match status" value="1"/>
</dbReference>
<evidence type="ECO:0000256" key="7">
    <source>
        <dbReference type="RuleBase" id="RU365090"/>
    </source>
</evidence>
<dbReference type="GO" id="GO:0046872">
    <property type="term" value="F:metal ion binding"/>
    <property type="evidence" value="ECO:0007669"/>
    <property type="project" value="UniProtKB-UniRule"/>
</dbReference>
<feature type="domain" description="MoaB/Mog" evidence="8">
    <location>
        <begin position="203"/>
        <end position="332"/>
    </location>
</feature>
<dbReference type="GO" id="GO:0061599">
    <property type="term" value="F:molybdopterin molybdotransferase activity"/>
    <property type="evidence" value="ECO:0007669"/>
    <property type="project" value="UniProtKB-UniRule"/>
</dbReference>
<dbReference type="NCBIfam" id="TIGR00177">
    <property type="entry name" value="molyb_syn"/>
    <property type="match status" value="1"/>
</dbReference>
<evidence type="ECO:0000256" key="4">
    <source>
        <dbReference type="ARBA" id="ARBA00022505"/>
    </source>
</evidence>
<comment type="function">
    <text evidence="1 7">Catalyzes the insertion of molybdate into adenylated molybdopterin with the concomitant release of AMP.</text>
</comment>
<comment type="cofactor">
    <cofactor evidence="7">
        <name>Mg(2+)</name>
        <dbReference type="ChEBI" id="CHEBI:18420"/>
    </cofactor>
</comment>
<evidence type="ECO:0000256" key="5">
    <source>
        <dbReference type="ARBA" id="ARBA00023150"/>
    </source>
</evidence>
<dbReference type="GO" id="GO:0006777">
    <property type="term" value="P:Mo-molybdopterin cofactor biosynthetic process"/>
    <property type="evidence" value="ECO:0007669"/>
    <property type="project" value="UniProtKB-UniRule"/>
</dbReference>
<dbReference type="InterPro" id="IPR036135">
    <property type="entry name" value="MoeA_linker/N_sf"/>
</dbReference>
<comment type="caution">
    <text evidence="9">The sequence shown here is derived from an EMBL/GenBank/DDBJ whole genome shotgun (WGS) entry which is preliminary data.</text>
</comment>
<comment type="pathway">
    <text evidence="2 7">Cofactor biosynthesis; molybdopterin biosynthesis.</text>
</comment>
<protein>
    <recommendedName>
        <fullName evidence="7">Molybdopterin molybdenumtransferase</fullName>
        <ecNumber evidence="7">2.10.1.1</ecNumber>
    </recommendedName>
</protein>
<dbReference type="SUPFAM" id="SSF63882">
    <property type="entry name" value="MoeA N-terminal region -like"/>
    <property type="match status" value="1"/>
</dbReference>
<dbReference type="SUPFAM" id="SSF63867">
    <property type="entry name" value="MoeA C-terminal domain-like"/>
    <property type="match status" value="1"/>
</dbReference>
<dbReference type="Gene3D" id="2.40.340.10">
    <property type="entry name" value="MoeA, C-terminal, domain IV"/>
    <property type="match status" value="1"/>
</dbReference>
<sequence length="416" mass="43435">MPQLRRRDAGYSEHMSTSLAEHRAAVARLVEKADARRGARTENVHVTALSSPLRLAEDVLSAQDLPPFDNSQMDGYAVAAHELAGATPERPITLPVAAPIPAGADAGVHTPGTAAPIMTGAPVPKGADAVVPIEKVEPSRFDVSEISFSTPPPPGQFVRPQGDDVSRGAVLLPRGTWTTPATIGSLTAARVRSVRVETALRVAIVSSGDEIASGQLADGNGVALTAAVRELGASPTRHVVADDQAELRALFEELSATSDLVLTTGGISAGAYEVVRQVLEPLRDAWFDHVPLQPAGPQGWAVWDGLPIICFPGNPVSTLISFELFVRPVLARACGVVSPDRPTGTGPLAEALESPLGKLQVRRGRVDDDGLVHLVGGAGSHLLSSYAAASHLVFVPAEAGRLAAGDTVAWWRIAAH</sequence>
<dbReference type="Pfam" id="PF03454">
    <property type="entry name" value="MoeA_C"/>
    <property type="match status" value="1"/>
</dbReference>
<dbReference type="AlphaFoldDB" id="A0A3N6X127"/>
<keyword evidence="10" id="KW-1185">Reference proteome</keyword>
<dbReference type="Pfam" id="PF03453">
    <property type="entry name" value="MoeA_N"/>
    <property type="match status" value="1"/>
</dbReference>
<evidence type="ECO:0000256" key="6">
    <source>
        <dbReference type="ARBA" id="ARBA00047317"/>
    </source>
</evidence>
<gene>
    <name evidence="9" type="ORF">EHW97_08685</name>
</gene>
<dbReference type="Gene3D" id="3.90.105.10">
    <property type="entry name" value="Molybdopterin biosynthesis moea protein, domain 2"/>
    <property type="match status" value="1"/>
</dbReference>
<keyword evidence="4 7" id="KW-0500">Molybdenum</keyword>
<dbReference type="SMART" id="SM00852">
    <property type="entry name" value="MoCF_biosynth"/>
    <property type="match status" value="1"/>
</dbReference>
<dbReference type="EMBL" id="RQJX01000010">
    <property type="protein sequence ID" value="RQN07825.1"/>
    <property type="molecule type" value="Genomic_DNA"/>
</dbReference>
<evidence type="ECO:0000256" key="2">
    <source>
        <dbReference type="ARBA" id="ARBA00005046"/>
    </source>
</evidence>
<accession>A0A3N6X127</accession>
<evidence type="ECO:0000256" key="3">
    <source>
        <dbReference type="ARBA" id="ARBA00010763"/>
    </source>
</evidence>
<dbReference type="Proteomes" id="UP000275225">
    <property type="component" value="Unassembled WGS sequence"/>
</dbReference>
<dbReference type="InterPro" id="IPR001453">
    <property type="entry name" value="MoaB/Mog_dom"/>
</dbReference>
<dbReference type="NCBIfam" id="NF045515">
    <property type="entry name" value="Glp_gephyrin"/>
    <property type="match status" value="1"/>
</dbReference>
<dbReference type="Pfam" id="PF00994">
    <property type="entry name" value="MoCF_biosynth"/>
    <property type="match status" value="1"/>
</dbReference>
<keyword evidence="7 9" id="KW-0808">Transferase</keyword>
<dbReference type="InterPro" id="IPR038987">
    <property type="entry name" value="MoeA-like"/>
</dbReference>
<keyword evidence="7" id="KW-0479">Metal-binding</keyword>
<dbReference type="InterPro" id="IPR005111">
    <property type="entry name" value="MoeA_C_domain_IV"/>
</dbReference>
<organism evidence="9 10">
    <name type="scientific">Aeromicrobium camelliae</name>
    <dbReference type="NCBI Taxonomy" id="1538144"/>
    <lineage>
        <taxon>Bacteria</taxon>
        <taxon>Bacillati</taxon>
        <taxon>Actinomycetota</taxon>
        <taxon>Actinomycetes</taxon>
        <taxon>Propionibacteriales</taxon>
        <taxon>Nocardioidaceae</taxon>
        <taxon>Aeromicrobium</taxon>
    </lineage>
</organism>
<dbReference type="OrthoDB" id="9804758at2"/>
<evidence type="ECO:0000313" key="9">
    <source>
        <dbReference type="EMBL" id="RQN07825.1"/>
    </source>
</evidence>
<keyword evidence="7" id="KW-0460">Magnesium</keyword>
<dbReference type="InterPro" id="IPR005110">
    <property type="entry name" value="MoeA_linker/N"/>
</dbReference>
<name>A0A3N6X127_9ACTN</name>
<dbReference type="Gene3D" id="2.170.190.11">
    <property type="entry name" value="Molybdopterin biosynthesis moea protein, domain 3"/>
    <property type="match status" value="1"/>
</dbReference>
<evidence type="ECO:0000313" key="10">
    <source>
        <dbReference type="Proteomes" id="UP000275225"/>
    </source>
</evidence>
<evidence type="ECO:0000256" key="1">
    <source>
        <dbReference type="ARBA" id="ARBA00002901"/>
    </source>
</evidence>
<dbReference type="Gene3D" id="3.40.980.10">
    <property type="entry name" value="MoaB/Mog-like domain"/>
    <property type="match status" value="1"/>
</dbReference>